<gene>
    <name evidence="4" type="ORF">QO018_005638</name>
</gene>
<name>A0ABU0MTF8_9PROT</name>
<accession>A0ABU0MTF8</accession>
<dbReference type="PROSITE" id="PS00061">
    <property type="entry name" value="ADH_SHORT"/>
    <property type="match status" value="1"/>
</dbReference>
<dbReference type="SMART" id="SM00822">
    <property type="entry name" value="PKS_KR"/>
    <property type="match status" value="1"/>
</dbReference>
<dbReference type="PANTHER" id="PTHR44196:SF1">
    <property type="entry name" value="DEHYDROGENASE_REDUCTASE SDR FAMILY MEMBER 7B"/>
    <property type="match status" value="1"/>
</dbReference>
<dbReference type="EMBL" id="JAUSVU010000031">
    <property type="protein sequence ID" value="MDQ0536740.1"/>
    <property type="molecule type" value="Genomic_DNA"/>
</dbReference>
<evidence type="ECO:0000259" key="3">
    <source>
        <dbReference type="SMART" id="SM00822"/>
    </source>
</evidence>
<dbReference type="SUPFAM" id="SSF51735">
    <property type="entry name" value="NAD(P)-binding Rossmann-fold domains"/>
    <property type="match status" value="1"/>
</dbReference>
<dbReference type="InterPro" id="IPR057326">
    <property type="entry name" value="KR_dom"/>
</dbReference>
<dbReference type="PRINTS" id="PR00081">
    <property type="entry name" value="GDHRDH"/>
</dbReference>
<feature type="domain" description="Ketoreductase" evidence="3">
    <location>
        <begin position="6"/>
        <end position="186"/>
    </location>
</feature>
<dbReference type="InterPro" id="IPR036291">
    <property type="entry name" value="NAD(P)-bd_dom_sf"/>
</dbReference>
<organism evidence="4 5">
    <name type="scientific">Azospirillum picis</name>
    <dbReference type="NCBI Taxonomy" id="488438"/>
    <lineage>
        <taxon>Bacteria</taxon>
        <taxon>Pseudomonadati</taxon>
        <taxon>Pseudomonadota</taxon>
        <taxon>Alphaproteobacteria</taxon>
        <taxon>Rhodospirillales</taxon>
        <taxon>Azospirillaceae</taxon>
        <taxon>Azospirillum</taxon>
    </lineage>
</organism>
<keyword evidence="5" id="KW-1185">Reference proteome</keyword>
<comment type="caution">
    <text evidence="4">The sequence shown here is derived from an EMBL/GenBank/DDBJ whole genome shotgun (WGS) entry which is preliminary data.</text>
</comment>
<evidence type="ECO:0000256" key="1">
    <source>
        <dbReference type="ARBA" id="ARBA00006484"/>
    </source>
</evidence>
<dbReference type="RefSeq" id="WP_209989871.1">
    <property type="nucleotide sequence ID" value="NZ_JAGINO010000031.1"/>
</dbReference>
<evidence type="ECO:0000313" key="4">
    <source>
        <dbReference type="EMBL" id="MDQ0536740.1"/>
    </source>
</evidence>
<sequence>MDFSKATILVTGGNSGIGRGLAEALASRGAQVIITGRNPGTLKATLDANAGMHGYALDVTDAGSLKRFAAMVTERHPDLNAVIHNAGIMELEKVLEEPYDLDLVERTVATNLLAPIRLTAALLPHLRAKREAAVVTVSSGLAFVPRAEAMTYSATKAAIHSWTQGLRHELRGTDISVVEIAPPLVATDLTPGQSENPRAMPLGAFVSEAVELLCAPETPNEVLVQRVMPQRTAEQTGNFDKVFAMINPA</sequence>
<evidence type="ECO:0000256" key="2">
    <source>
        <dbReference type="ARBA" id="ARBA00023002"/>
    </source>
</evidence>
<proteinExistence type="inferred from homology"/>
<dbReference type="Proteomes" id="UP001244552">
    <property type="component" value="Unassembled WGS sequence"/>
</dbReference>
<dbReference type="InterPro" id="IPR002347">
    <property type="entry name" value="SDR_fam"/>
</dbReference>
<reference evidence="4 5" key="1">
    <citation type="submission" date="2023-07" db="EMBL/GenBank/DDBJ databases">
        <title>Genomic Encyclopedia of Type Strains, Phase IV (KMG-IV): sequencing the most valuable type-strain genomes for metagenomic binning, comparative biology and taxonomic classification.</title>
        <authorList>
            <person name="Goeker M."/>
        </authorList>
    </citation>
    <scope>NUCLEOTIDE SEQUENCE [LARGE SCALE GENOMIC DNA]</scope>
    <source>
        <strain evidence="4 5">DSM 19922</strain>
    </source>
</reference>
<protein>
    <submittedName>
        <fullName evidence="4">Oxidoreductase</fullName>
        <ecNumber evidence="4">1.-.-.-</ecNumber>
    </submittedName>
</protein>
<dbReference type="GO" id="GO:0016491">
    <property type="term" value="F:oxidoreductase activity"/>
    <property type="evidence" value="ECO:0007669"/>
    <property type="project" value="UniProtKB-KW"/>
</dbReference>
<dbReference type="Pfam" id="PF00106">
    <property type="entry name" value="adh_short"/>
    <property type="match status" value="1"/>
</dbReference>
<comment type="similarity">
    <text evidence="1">Belongs to the short-chain dehydrogenases/reductases (SDR) family.</text>
</comment>
<dbReference type="Gene3D" id="3.40.50.720">
    <property type="entry name" value="NAD(P)-binding Rossmann-like Domain"/>
    <property type="match status" value="1"/>
</dbReference>
<evidence type="ECO:0000313" key="5">
    <source>
        <dbReference type="Proteomes" id="UP001244552"/>
    </source>
</evidence>
<dbReference type="EC" id="1.-.-.-" evidence="4"/>
<dbReference type="PANTHER" id="PTHR44196">
    <property type="entry name" value="DEHYDROGENASE/REDUCTASE SDR FAMILY MEMBER 7B"/>
    <property type="match status" value="1"/>
</dbReference>
<keyword evidence="2 4" id="KW-0560">Oxidoreductase</keyword>
<dbReference type="InterPro" id="IPR020904">
    <property type="entry name" value="Sc_DH/Rdtase_CS"/>
</dbReference>